<sequence>MPEADVLEELRALEVRRAAGGLPPDAEERRTEILAGLEGEALRLERDLARAAARLRLIAEFLPPEVAERALSAAGQASAPLAPEADAPAEPAPAAPAHPAVGEYDADLPPAVAAPFEPAGAGAVPVLVEAAQDRAAPWPPSPLAAMLTPEAALPPPVLDPLPPDAPPDAEPWPRLTLGELPGAPPDAEPPLPAALGPAAAPELALDPSAEPPFPLVEATPAPRAPQLGSYATDLAGCPGEPGAFEPPLPEASGEGEGVEEEPEPPVVAADGETEGGPAEPAPAAEEPPLDALALEALASVVAADEGEDGFPEPDVEAEPELEVVEGEPEPQAEAAGAEPEPELEVVDAFEVEDLLAAPPLPSPPGGEGEGRGALLAEGGPGLQEDGGQPAAPELELEATPSPAEPGFEATPSSAEPDLVAAPSPAAPELEVPPSPAQRGRAGEGAPAYLAAPAPEPEPAGEAAPAAPLDRLVPGEHRVVIHVVDGPVKRGVLVDPDLLAPDLSLRPAAGAPPEPVRSDLVKAVFFMAAPGALPPPPARQKVTVTFRDGRQLAGTSDDYEPGGVGFFLVPADWRSAAERIWIYADAAKEIVTG</sequence>
<proteinExistence type="predicted"/>
<organism evidence="2 3">
    <name type="scientific">Anaeromyxobacter paludicola</name>
    <dbReference type="NCBI Taxonomy" id="2918171"/>
    <lineage>
        <taxon>Bacteria</taxon>
        <taxon>Pseudomonadati</taxon>
        <taxon>Myxococcota</taxon>
        <taxon>Myxococcia</taxon>
        <taxon>Myxococcales</taxon>
        <taxon>Cystobacterineae</taxon>
        <taxon>Anaeromyxobacteraceae</taxon>
        <taxon>Anaeromyxobacter</taxon>
    </lineage>
</organism>
<feature type="compositionally biased region" description="Low complexity" evidence="1">
    <location>
        <begin position="77"/>
        <end position="89"/>
    </location>
</feature>
<feature type="compositionally biased region" description="Acidic residues" evidence="1">
    <location>
        <begin position="339"/>
        <end position="353"/>
    </location>
</feature>
<dbReference type="EMBL" id="AP025592">
    <property type="protein sequence ID" value="BDG09760.1"/>
    <property type="molecule type" value="Genomic_DNA"/>
</dbReference>
<dbReference type="RefSeq" id="WP_248342066.1">
    <property type="nucleotide sequence ID" value="NZ_AP025592.1"/>
</dbReference>
<evidence type="ECO:0000313" key="3">
    <source>
        <dbReference type="Proteomes" id="UP001162734"/>
    </source>
</evidence>
<dbReference type="Pfam" id="PF22478">
    <property type="entry name" value="DUF6982"/>
    <property type="match status" value="1"/>
</dbReference>
<reference evidence="3" key="1">
    <citation type="journal article" date="2022" name="Int. J. Syst. Evol. Microbiol.">
        <title>Anaeromyxobacter oryzae sp. nov., Anaeromyxobacter diazotrophicus sp. nov. and Anaeromyxobacter paludicola sp. nov., isolated from paddy soils.</title>
        <authorList>
            <person name="Itoh H."/>
            <person name="Xu Z."/>
            <person name="Mise K."/>
            <person name="Masuda Y."/>
            <person name="Ushijima N."/>
            <person name="Hayakawa C."/>
            <person name="Shiratori Y."/>
            <person name="Senoo K."/>
        </authorList>
    </citation>
    <scope>NUCLEOTIDE SEQUENCE [LARGE SCALE GENOMIC DNA]</scope>
    <source>
        <strain evidence="3">Red630</strain>
    </source>
</reference>
<protein>
    <recommendedName>
        <fullName evidence="4">CheA signal transduction histidine kinase</fullName>
    </recommendedName>
</protein>
<name>A0ABN6NBL3_9BACT</name>
<gene>
    <name evidence="2" type="ORF">AMPC_28730</name>
</gene>
<feature type="compositionally biased region" description="Acidic residues" evidence="1">
    <location>
        <begin position="304"/>
        <end position="330"/>
    </location>
</feature>
<feature type="region of interest" description="Disordered" evidence="1">
    <location>
        <begin position="154"/>
        <end position="448"/>
    </location>
</feature>
<keyword evidence="3" id="KW-1185">Reference proteome</keyword>
<dbReference type="Proteomes" id="UP001162734">
    <property type="component" value="Chromosome"/>
</dbReference>
<feature type="compositionally biased region" description="Low complexity" evidence="1">
    <location>
        <begin position="266"/>
        <end position="303"/>
    </location>
</feature>
<evidence type="ECO:0008006" key="4">
    <source>
        <dbReference type="Google" id="ProtNLM"/>
    </source>
</evidence>
<dbReference type="InterPro" id="IPR054251">
    <property type="entry name" value="DUF6982"/>
</dbReference>
<feature type="region of interest" description="Disordered" evidence="1">
    <location>
        <begin position="77"/>
        <end position="103"/>
    </location>
</feature>
<feature type="compositionally biased region" description="Low complexity" evidence="1">
    <location>
        <begin position="193"/>
        <end position="208"/>
    </location>
</feature>
<feature type="compositionally biased region" description="Pro residues" evidence="1">
    <location>
        <begin position="154"/>
        <end position="170"/>
    </location>
</feature>
<evidence type="ECO:0000256" key="1">
    <source>
        <dbReference type="SAM" id="MobiDB-lite"/>
    </source>
</evidence>
<accession>A0ABN6NBL3</accession>
<evidence type="ECO:0000313" key="2">
    <source>
        <dbReference type="EMBL" id="BDG09760.1"/>
    </source>
</evidence>
<feature type="compositionally biased region" description="Pro residues" evidence="1">
    <location>
        <begin position="182"/>
        <end position="192"/>
    </location>
</feature>